<dbReference type="STRING" id="45357.A0A2V1ARQ8"/>
<comment type="caution">
    <text evidence="2">The sequence shown here is derived from an EMBL/GenBank/DDBJ whole genome shotgun (WGS) entry which is preliminary data.</text>
</comment>
<organism evidence="2 3">
    <name type="scientific">Candidozyma haemuli</name>
    <dbReference type="NCBI Taxonomy" id="45357"/>
    <lineage>
        <taxon>Eukaryota</taxon>
        <taxon>Fungi</taxon>
        <taxon>Dikarya</taxon>
        <taxon>Ascomycota</taxon>
        <taxon>Saccharomycotina</taxon>
        <taxon>Pichiomycetes</taxon>
        <taxon>Metschnikowiaceae</taxon>
        <taxon>Candidozyma</taxon>
    </lineage>
</organism>
<dbReference type="PANTHER" id="PTHR15615:SF122">
    <property type="entry name" value="CYCLIN"/>
    <property type="match status" value="1"/>
</dbReference>
<dbReference type="OrthoDB" id="5304883at2759"/>
<sequence>MAYTNKYVSDIPLKRPQETFVDDPKSFDEVSLEELEFDLAHGVKDINGLHVFHAIVVFHAMLEDLIWLREHPEELRVFRESQLKKYGLVLGELEEGEEGDGGFHGDDLAMPVQAPAPAERIEAGAGASQGFGDPKDSSASADEAGGSRSREDSKLAQTGPETSQGGSSDGFRPSSEGQEGQDESNTPQDHLQTSQDDPTTVQDTPSSSSQREESLSQPTPSRDHRETQNRPSERVFQDSPRFGDPGDSQNRPDSASSDSFPPKSFISRPGMKSLDSAFSTVDSVSTPDEPQSGLGTPDPLDPVEFISTESLVQTTSLERVPNPITTHSSSRLRKEVLFHSNPKTKAQAEHLVKCFGLARPPPISIKEFLLRINKYSPSVSVSVYIHSAYLLFKLGVLLDVVGFTELNVYRFILASIRSSTKKCEDIYQKQKSFAMVGGMALRDLGKIEVSFLYLCNFKLVVSEFILNDFLKNNFVDLRSFCRERKGNDESMDVEEAAQ</sequence>
<dbReference type="EMBL" id="PKFO01000003">
    <property type="protein sequence ID" value="PVH20206.1"/>
    <property type="molecule type" value="Genomic_DNA"/>
</dbReference>
<dbReference type="Proteomes" id="UP000244309">
    <property type="component" value="Unassembled WGS sequence"/>
</dbReference>
<dbReference type="CDD" id="cd20558">
    <property type="entry name" value="CYCLIN_ScPCL7-like"/>
    <property type="match status" value="1"/>
</dbReference>
<evidence type="ECO:0000313" key="3">
    <source>
        <dbReference type="Proteomes" id="UP000244309"/>
    </source>
</evidence>
<feature type="compositionally biased region" description="Polar residues" evidence="1">
    <location>
        <begin position="276"/>
        <end position="289"/>
    </location>
</feature>
<dbReference type="GO" id="GO:0019901">
    <property type="term" value="F:protein kinase binding"/>
    <property type="evidence" value="ECO:0007669"/>
    <property type="project" value="InterPro"/>
</dbReference>
<dbReference type="GO" id="GO:0000307">
    <property type="term" value="C:cyclin-dependent protein kinase holoenzyme complex"/>
    <property type="evidence" value="ECO:0007669"/>
    <property type="project" value="TreeGrafter"/>
</dbReference>
<dbReference type="VEuPathDB" id="FungiDB:CXQ85_001989"/>
<gene>
    <name evidence="2" type="ORF">CXQ85_001989</name>
</gene>
<feature type="compositionally biased region" description="Low complexity" evidence="1">
    <location>
        <begin position="137"/>
        <end position="147"/>
    </location>
</feature>
<proteinExistence type="predicted"/>
<keyword evidence="3" id="KW-1185">Reference proteome</keyword>
<feature type="compositionally biased region" description="Basic and acidic residues" evidence="1">
    <location>
        <begin position="221"/>
        <end position="236"/>
    </location>
</feature>
<dbReference type="PANTHER" id="PTHR15615">
    <property type="match status" value="1"/>
</dbReference>
<accession>A0A2V1ARQ8</accession>
<evidence type="ECO:0000313" key="2">
    <source>
        <dbReference type="EMBL" id="PVH20206.1"/>
    </source>
</evidence>
<protein>
    <submittedName>
        <fullName evidence="2">Uncharacterized protein</fullName>
    </submittedName>
</protein>
<dbReference type="InterPro" id="IPR013922">
    <property type="entry name" value="Cyclin_PHO80-like"/>
</dbReference>
<feature type="region of interest" description="Disordered" evidence="1">
    <location>
        <begin position="125"/>
        <end position="302"/>
    </location>
</feature>
<feature type="compositionally biased region" description="Polar residues" evidence="1">
    <location>
        <begin position="155"/>
        <end position="166"/>
    </location>
</feature>
<name>A0A2V1ARQ8_9ASCO</name>
<reference evidence="2 3" key="1">
    <citation type="submission" date="2017-12" db="EMBL/GenBank/DDBJ databases">
        <title>Genome Sequence of a Multidrug-Resistant Candida haemulonii Isolate from a Patient with Chronic Leg Ulcers in Israel.</title>
        <authorList>
            <person name="Chow N.A."/>
            <person name="Gade L."/>
            <person name="Batra D."/>
            <person name="Rowe L.A."/>
            <person name="Ben-Ami R."/>
            <person name="Loparev V.N."/>
            <person name="Litvintseva A.P."/>
        </authorList>
    </citation>
    <scope>NUCLEOTIDE SEQUENCE [LARGE SCALE GENOMIC DNA]</scope>
    <source>
        <strain evidence="2 3">B11899</strain>
    </source>
</reference>
<dbReference type="AlphaFoldDB" id="A0A2V1ARQ8"/>
<feature type="compositionally biased region" description="Polar residues" evidence="1">
    <location>
        <begin position="247"/>
        <end position="259"/>
    </location>
</feature>
<dbReference type="RefSeq" id="XP_025341146.1">
    <property type="nucleotide sequence ID" value="XM_025485681.1"/>
</dbReference>
<dbReference type="Gene3D" id="1.10.472.10">
    <property type="entry name" value="Cyclin-like"/>
    <property type="match status" value="1"/>
</dbReference>
<evidence type="ECO:0000256" key="1">
    <source>
        <dbReference type="SAM" id="MobiDB-lite"/>
    </source>
</evidence>
<dbReference type="Pfam" id="PF08613">
    <property type="entry name" value="Cyclin"/>
    <property type="match status" value="1"/>
</dbReference>
<feature type="compositionally biased region" description="Polar residues" evidence="1">
    <location>
        <begin position="175"/>
        <end position="205"/>
    </location>
</feature>
<dbReference type="GO" id="GO:0005634">
    <property type="term" value="C:nucleus"/>
    <property type="evidence" value="ECO:0007669"/>
    <property type="project" value="TreeGrafter"/>
</dbReference>
<dbReference type="GO" id="GO:0016538">
    <property type="term" value="F:cyclin-dependent protein serine/threonine kinase regulator activity"/>
    <property type="evidence" value="ECO:0007669"/>
    <property type="project" value="TreeGrafter"/>
</dbReference>
<dbReference type="GeneID" id="37007320"/>